<accession>Q9HNR5</accession>
<gene>
    <name evidence="2" type="ordered locus">VNG_1983H</name>
</gene>
<dbReference type="EMBL" id="AE004437">
    <property type="protein sequence ID" value="AAG20155.1"/>
    <property type="molecule type" value="Genomic_DNA"/>
</dbReference>
<evidence type="ECO:0000313" key="3">
    <source>
        <dbReference type="EMBL" id="DAC78896.1"/>
    </source>
</evidence>
<reference evidence="3" key="4">
    <citation type="journal article" date="2019" name="Microbiol. Resour. Announc.">
        <title>The genome of the Halobacterium salinarum type strain is closely related to that of the laboratory strains NRC-1 and R1.</title>
        <authorList>
            <person name="Pfeiffer F."/>
            <person name="Marchfelder A."/>
            <person name="Habermann B.H."/>
            <person name="Dyall-Smith M."/>
        </authorList>
    </citation>
    <scope>NUCLEOTIDE SEQUENCE</scope>
    <source>
        <strain evidence="3">NRC-1</strain>
    </source>
</reference>
<sequence>MSRLKRTLPELPSDATRDSRARRRRSRAERDPGRRGAVLGARTHDRGGVRARRGRRHRPPPLRTARGRTGVDSAARDDAAPVPRTAVRDGGGQTRECPSRGPVSVGVTAEPPVRRRPVGRLLRRVLRGRARVDRAGAVRGRARADTASGRPPRRGETRPHRADVGCGRPVCDRVGANRPAEPRHRLQHCRRLRRRLVALQDALGPRAGDRGHGAVLPPEVRLRVPRVRGRPVAVDLRPRGRRDTRPALDPGRTAARDRPERPRRRPRVGGPRRPLVRRPLRHLVDRIPRDCRGSRLRVAARHAVGGRDSAPRGAAGRRPHRGRRGLAGARQRGVPGLRRRAGRLRLAARRAAMGRPGRGHQFGLGRRRPARLDDPGPRPRAPVRDVSRRRRTRGRRRRPPQRARRPGGARQCRPSKSALPLAVTGRPRGRSLAGTRARTTGASRAARPASSRRRSRPADTSGSPRTARAEAVGVVRRPVPNPMHVSHPRPTTHA</sequence>
<feature type="region of interest" description="Disordered" evidence="1">
    <location>
        <begin position="1"/>
        <end position="110"/>
    </location>
</feature>
<feature type="compositionally biased region" description="Basic residues" evidence="1">
    <location>
        <begin position="315"/>
        <end position="324"/>
    </location>
</feature>
<dbReference type="Proteomes" id="UP000000554">
    <property type="component" value="Chromosome"/>
</dbReference>
<dbReference type="PIR" id="G84348">
    <property type="entry name" value="G84348"/>
</dbReference>
<feature type="compositionally biased region" description="Basic residues" evidence="1">
    <location>
        <begin position="49"/>
        <end position="60"/>
    </location>
</feature>
<evidence type="ECO:0000313" key="2">
    <source>
        <dbReference type="EMBL" id="AAG20155.1"/>
    </source>
</evidence>
<reference evidence="3" key="3">
    <citation type="journal article" date="2015" name="Life">
        <title>A manual curation strategy to improve genome annotation: application to a set of haloarchael genomes.</title>
        <authorList>
            <person name="Pfeiffer F."/>
            <person name="Oesterhelt D."/>
        </authorList>
    </citation>
    <scope>NUCLEOTIDE SEQUENCE</scope>
    <source>
        <strain evidence="3">NRC-1</strain>
    </source>
</reference>
<feature type="compositionally biased region" description="Basic residues" evidence="1">
    <location>
        <begin position="337"/>
        <end position="348"/>
    </location>
</feature>
<feature type="region of interest" description="Disordered" evidence="1">
    <location>
        <begin position="136"/>
        <end position="162"/>
    </location>
</feature>
<feature type="region of interest" description="Disordered" evidence="1">
    <location>
        <begin position="231"/>
        <end position="280"/>
    </location>
</feature>
<keyword evidence="4" id="KW-1185">Reference proteome</keyword>
<evidence type="ECO:0000313" key="4">
    <source>
        <dbReference type="Proteomes" id="UP000000554"/>
    </source>
</evidence>
<feature type="compositionally biased region" description="Basic residues" evidence="1">
    <location>
        <begin position="387"/>
        <end position="407"/>
    </location>
</feature>
<reference evidence="3" key="2">
    <citation type="journal article" date="2008" name="Genomics">
        <title>Evolution in the laboratory: the genome of Halobacterium salinarum strain R1 compared to that of strain NRC-1.</title>
        <authorList>
            <person name="Pfeiffer F."/>
            <person name="Schuster S.C."/>
            <person name="Broicher A."/>
            <person name="Falb M."/>
            <person name="Palm P."/>
            <person name="Rodewald K."/>
            <person name="Ruepp A."/>
            <person name="Soppa J."/>
            <person name="Tittor J."/>
            <person name="Oesterhelt D."/>
        </authorList>
    </citation>
    <scope>NUCLEOTIDE SEQUENCE</scope>
    <source>
        <strain evidence="3">NRC-1</strain>
    </source>
</reference>
<dbReference type="PaxDb" id="64091-VNG_1983H"/>
<dbReference type="AlphaFoldDB" id="Q9HNR5"/>
<name>Q9HNR5_HALSA</name>
<evidence type="ECO:0000256" key="1">
    <source>
        <dbReference type="SAM" id="MobiDB-lite"/>
    </source>
</evidence>
<protein>
    <submittedName>
        <fullName evidence="3">Spurious ORF</fullName>
    </submittedName>
</protein>
<feature type="compositionally biased region" description="Basic and acidic residues" evidence="1">
    <location>
        <begin position="370"/>
        <end position="386"/>
    </location>
</feature>
<proteinExistence type="predicted"/>
<dbReference type="HOGENOM" id="CLU_551668_0_0_2"/>
<feature type="compositionally biased region" description="Low complexity" evidence="1">
    <location>
        <begin position="430"/>
        <end position="449"/>
    </location>
</feature>
<dbReference type="STRING" id="64091.VNG_1983H"/>
<dbReference type="KEGG" id="hal:VNG_1983H"/>
<organism evidence="2 4">
    <name type="scientific">Halobacterium salinarum (strain ATCC 700922 / JCM 11081 / NRC-1)</name>
    <name type="common">Halobacterium halobium</name>
    <dbReference type="NCBI Taxonomy" id="64091"/>
    <lineage>
        <taxon>Archaea</taxon>
        <taxon>Methanobacteriati</taxon>
        <taxon>Methanobacteriota</taxon>
        <taxon>Stenosarchaea group</taxon>
        <taxon>Halobacteria</taxon>
        <taxon>Halobacteriales</taxon>
        <taxon>Halobacteriaceae</taxon>
        <taxon>Halobacterium</taxon>
        <taxon>Halobacterium salinarum NRC-34001</taxon>
    </lineage>
</organism>
<feature type="compositionally biased region" description="Low complexity" evidence="1">
    <location>
        <begin position="326"/>
        <end position="336"/>
    </location>
</feature>
<feature type="region of interest" description="Disordered" evidence="1">
    <location>
        <begin position="298"/>
        <end position="494"/>
    </location>
</feature>
<reference evidence="2 4" key="1">
    <citation type="journal article" date="2000" name="Proc. Natl. Acad. Sci. U.S.A.">
        <title>Genome sequence of Halobacterium species NRC-1.</title>
        <authorList>
            <person name="Ng W.V."/>
            <person name="Kennedy S.P."/>
            <person name="Mahairas G.G."/>
            <person name="Berquist B."/>
            <person name="Pan M."/>
            <person name="Shukla H.D."/>
            <person name="Lasky S.R."/>
            <person name="Baliga N.S."/>
            <person name="Thorsson V."/>
            <person name="Sbrogna J."/>
            <person name="Swartzell S."/>
            <person name="Weir D."/>
            <person name="Hall J."/>
            <person name="Dahl T.A."/>
            <person name="Welti R."/>
            <person name="Goo Y.A."/>
            <person name="Leithauser B."/>
            <person name="Keller K."/>
            <person name="Cruz R."/>
            <person name="Danson M.J."/>
            <person name="Hough D.W."/>
            <person name="Maddocks D.G."/>
            <person name="Jablonski P.E."/>
            <person name="Krebs M.P."/>
            <person name="Angevine C.M."/>
            <person name="Dale H."/>
            <person name="Isenbarger T.A."/>
            <person name="Peck R.F."/>
            <person name="Pohlschroder M."/>
            <person name="Spudich J.L."/>
            <person name="Jung K.W."/>
            <person name="Alam M."/>
            <person name="Freitas T."/>
            <person name="Hou S."/>
            <person name="Daniels C.J."/>
            <person name="Dennis P.P."/>
            <person name="Omer A.D."/>
            <person name="Ebhardt H."/>
            <person name="Lowe T.M."/>
            <person name="Liang P."/>
            <person name="Riley M."/>
            <person name="Hood L."/>
            <person name="DasSarma S."/>
        </authorList>
    </citation>
    <scope>NUCLEOTIDE SEQUENCE [LARGE SCALE GENOMIC DNA]</scope>
    <source>
        <strain evidence="4">ATCC 700922 / JCM 11081 / NRC-1</strain>
        <strain evidence="2">NRC-1</strain>
    </source>
</reference>
<dbReference type="EMBL" id="BK010829">
    <property type="protein sequence ID" value="DAC78896.1"/>
    <property type="molecule type" value="Genomic_DNA"/>
</dbReference>
<feature type="compositionally biased region" description="Basic and acidic residues" evidence="1">
    <location>
        <begin position="236"/>
        <end position="246"/>
    </location>
</feature>
<feature type="compositionally biased region" description="Basic and acidic residues" evidence="1">
    <location>
        <begin position="153"/>
        <end position="162"/>
    </location>
</feature>